<comment type="caution">
    <text evidence="2">The sequence shown here is derived from an EMBL/GenBank/DDBJ whole genome shotgun (WGS) entry which is preliminary data.</text>
</comment>
<feature type="region of interest" description="Disordered" evidence="1">
    <location>
        <begin position="902"/>
        <end position="943"/>
    </location>
</feature>
<feature type="region of interest" description="Disordered" evidence="1">
    <location>
        <begin position="520"/>
        <end position="548"/>
    </location>
</feature>
<organism evidence="2 3">
    <name type="scientific">Symbiodinium necroappetens</name>
    <dbReference type="NCBI Taxonomy" id="1628268"/>
    <lineage>
        <taxon>Eukaryota</taxon>
        <taxon>Sar</taxon>
        <taxon>Alveolata</taxon>
        <taxon>Dinophyceae</taxon>
        <taxon>Suessiales</taxon>
        <taxon>Symbiodiniaceae</taxon>
        <taxon>Symbiodinium</taxon>
    </lineage>
</organism>
<reference evidence="2" key="1">
    <citation type="submission" date="2021-02" db="EMBL/GenBank/DDBJ databases">
        <authorList>
            <person name="Dougan E. K."/>
            <person name="Rhodes N."/>
            <person name="Thang M."/>
            <person name="Chan C."/>
        </authorList>
    </citation>
    <scope>NUCLEOTIDE SEQUENCE</scope>
</reference>
<evidence type="ECO:0000313" key="2">
    <source>
        <dbReference type="EMBL" id="CAE7364228.1"/>
    </source>
</evidence>
<gene>
    <name evidence="2" type="ORF">SNEC2469_LOCUS9651</name>
</gene>
<name>A0A812QBX2_9DINO</name>
<proteinExistence type="predicted"/>
<dbReference type="Proteomes" id="UP000601435">
    <property type="component" value="Unassembled WGS sequence"/>
</dbReference>
<protein>
    <submittedName>
        <fullName evidence="2">Uncharacterized protein</fullName>
    </submittedName>
</protein>
<dbReference type="EMBL" id="CAJNJA010015582">
    <property type="protein sequence ID" value="CAE7364228.1"/>
    <property type="molecule type" value="Genomic_DNA"/>
</dbReference>
<feature type="region of interest" description="Disordered" evidence="1">
    <location>
        <begin position="423"/>
        <end position="458"/>
    </location>
</feature>
<dbReference type="AlphaFoldDB" id="A0A812QBX2"/>
<dbReference type="OrthoDB" id="418752at2759"/>
<evidence type="ECO:0000313" key="3">
    <source>
        <dbReference type="Proteomes" id="UP000601435"/>
    </source>
</evidence>
<feature type="compositionally biased region" description="Basic and acidic residues" evidence="1">
    <location>
        <begin position="911"/>
        <end position="929"/>
    </location>
</feature>
<evidence type="ECO:0000256" key="1">
    <source>
        <dbReference type="SAM" id="MobiDB-lite"/>
    </source>
</evidence>
<sequence>MQQNTEVVGAGELPELPLLADQVLCNNHQCNLIFTDAIQAAPRVEETGGRLIANLYAGCLFLRMAGHFLKLVGSLQVYIKDPSFFKWNQNPSASDLQRGRKFREELSSYLKANLCHNDRQMAASPGVRDWRKIEADIQHCFSHVLNGCGWERGVVVHQCLGPECCRTRQDAEAKTVAAVTQVLFRILPVLPLTSDWTKAGPSLDFFLRTDFHGLLEFLLKKATWAHKLPQRSEDVEADTRVDWRALAGRRYHRFCKVLASPEERFQRTLLAIAIEPLRHLHSRFLKFAHTAIDEQSWPVLLQELWGPSSKYVAVMQYMARLLHGDGTRLMLLAGLSGHESIETWVLDCPSEAAAARWFFLLHALILKLTVAAVERRHATHKSLADPQSPWYCFCAHSLLAEARHQGQAIDRLEQERAARSFQQAVEQGTAAAKAKPGKRSVSAGAVDSSRPKRAKSQSPLEIFRSDWLRQEKERGHFWNPVSKECWSAVRAEFANLSSERLAELKTRAAAGQVISQMARLDAGQQKQKAPVTTAGGSSRPAEATPSPARTMADSLSELMEEVQNAAAVGHGAASVLAGPNSQRYQTPPFSSRLGCQSLQKPLMEEVGTAQVREQFPISPLMVRQRLQAEGFRMHEDVRTFARMSSHIAPETAFPEKVEYPGHCGSLCVSCNSQRTLRYHRKLVDMLHAIVKDFSSNVRLISQTGLILAVETHTQFPPNPGTPRTPDRLQFFAIGSAAGRQAHHPAQVNFAELEFDCGQQKASRPSRRLACVTEDELAARMCFVDEVPAEYTRITQVEWTFAGVRLDSYLLGSLGKTYEVLAEPEQPEHVDANRGNEHVAGDSSDFDILADLAASRPRAAKPKSVLKKSRPVLADATLGQGDGDAAPRAEELQDMEADHRLFSAAPGDADGDLERDVAEDADDGPGHPVHDVNAAASSSSVANAHAQVGNPVEAQPRQLGLEGNPAEIYDDGCWHYRRTSDGSSVGRLHHIASSAGPSLKATCKLHRSCYNMISLPLQGQNRSRFETTSARLGRPPIIEDVEKDLVSWLASGLHQDAQQHEQTAREIRSQLWDVKVRQ</sequence>
<feature type="non-terminal residue" evidence="2">
    <location>
        <position position="1"/>
    </location>
</feature>
<accession>A0A812QBX2</accession>
<feature type="compositionally biased region" description="Low complexity" evidence="1">
    <location>
        <begin position="931"/>
        <end position="943"/>
    </location>
</feature>
<keyword evidence="3" id="KW-1185">Reference proteome</keyword>